<evidence type="ECO:0000313" key="2">
    <source>
        <dbReference type="Proteomes" id="UP000625804"/>
    </source>
</evidence>
<gene>
    <name evidence="1" type="ORF">HR057_08380</name>
</gene>
<reference evidence="1" key="1">
    <citation type="submission" date="2020-06" db="EMBL/GenBank/DDBJ databases">
        <title>A novel thermopfilic bacterium from Erzurum, Turkey.</title>
        <authorList>
            <person name="Adiguzel A."/>
            <person name="Ay H."/>
            <person name="Baltaci M.O."/>
        </authorList>
    </citation>
    <scope>NUCLEOTIDE SEQUENCE</scope>
    <source>
        <strain evidence="1">P2</strain>
    </source>
</reference>
<accession>A0A8J8GG58</accession>
<dbReference type="Proteomes" id="UP000625804">
    <property type="component" value="Unassembled WGS sequence"/>
</dbReference>
<name>A0A8J8GG58_9BACI</name>
<evidence type="ECO:0008006" key="3">
    <source>
        <dbReference type="Google" id="ProtNLM"/>
    </source>
</evidence>
<comment type="caution">
    <text evidence="1">The sequence shown here is derived from an EMBL/GenBank/DDBJ whole genome shotgun (WGS) entry which is preliminary data.</text>
</comment>
<sequence length="191" mass="21968">MQLPRLEITSQFGKIGIRSYDAVLEIRQPPADMKIRQPLPDVTITKTNSKLEIDQSEAFADANLKPVHRWIKERAQQAKQILLQYLAEEAREGSRLMKIESHTNAIAQIAKEKSEPDYKQANIAFIPETPLKVKFHYTPSKISIHVGEYEPKIAVKVNKPIIKYRPGDVQVYLRQKPSIEFSARTTYDRTI</sequence>
<dbReference type="Pfam" id="PF20074">
    <property type="entry name" value="DUF6470"/>
    <property type="match status" value="1"/>
</dbReference>
<proteinExistence type="predicted"/>
<keyword evidence="2" id="KW-1185">Reference proteome</keyword>
<dbReference type="AlphaFoldDB" id="A0A8J8GG58"/>
<dbReference type="EMBL" id="JABTTE010000009">
    <property type="protein sequence ID" value="NSL51783.1"/>
    <property type="molecule type" value="Genomic_DNA"/>
</dbReference>
<organism evidence="1 2">
    <name type="scientific">Calidifontibacillus erzurumensis</name>
    <dbReference type="NCBI Taxonomy" id="2741433"/>
    <lineage>
        <taxon>Bacteria</taxon>
        <taxon>Bacillati</taxon>
        <taxon>Bacillota</taxon>
        <taxon>Bacilli</taxon>
        <taxon>Bacillales</taxon>
        <taxon>Bacillaceae</taxon>
        <taxon>Calidifontibacillus/Schinkia group</taxon>
        <taxon>Calidifontibacillus</taxon>
    </lineage>
</organism>
<dbReference type="InterPro" id="IPR045527">
    <property type="entry name" value="DUF6470"/>
</dbReference>
<dbReference type="RefSeq" id="WP_173730987.1">
    <property type="nucleotide sequence ID" value="NZ_JABTTE010000009.1"/>
</dbReference>
<protein>
    <recommendedName>
        <fullName evidence="3">YviE</fullName>
    </recommendedName>
</protein>
<evidence type="ECO:0000313" key="1">
    <source>
        <dbReference type="EMBL" id="NSL51783.1"/>
    </source>
</evidence>